<evidence type="ECO:0000313" key="2">
    <source>
        <dbReference type="Proteomes" id="UP000582016"/>
    </source>
</evidence>
<keyword evidence="2" id="KW-1185">Reference proteome</keyword>
<reference evidence="1 2" key="1">
    <citation type="submission" date="2020-05" db="EMBL/GenBank/DDBJ databases">
        <title>Identification and distribution of gene clusters putatively required for synthesis of sphingolipid metabolism inhibitors in phylogenetically diverse species of the filamentous fungus Fusarium.</title>
        <authorList>
            <person name="Kim H.-S."/>
            <person name="Busman M."/>
            <person name="Brown D.W."/>
            <person name="Divon H."/>
            <person name="Uhlig S."/>
            <person name="Proctor R.H."/>
        </authorList>
    </citation>
    <scope>NUCLEOTIDE SEQUENCE [LARGE SCALE GENOMIC DNA]</scope>
    <source>
        <strain evidence="1 2">NRRL 13617</strain>
    </source>
</reference>
<protein>
    <submittedName>
        <fullName evidence="1">6-hydroxy-D-nicotine oxidase</fullName>
    </submittedName>
</protein>
<name>A0A8H5J8M6_9HYPO</name>
<proteinExistence type="predicted"/>
<accession>A0A8H5J8M6</accession>
<evidence type="ECO:0000313" key="1">
    <source>
        <dbReference type="EMBL" id="KAF5550377.1"/>
    </source>
</evidence>
<sequence>MSDEGTASRGFDLCVNVLSTDFDIAKLFPALKDDKNCKILQKAQFRELDHLLLCCIQFDDISADMSEMVGHWLFPKRREFPLPYVKRTYATNSKTLVEDGWVDTLVERLKKICDPYEKLDNANKKPVKNPLYGNCKISAQIQCFGGENSMFYNSRNNEAAYSWRDSTVLQTVDCWYLNRDQPNYTLSQKLANEWQAKNDSVMIGANSCFNKTDCGKVRVLKEALAPRA</sequence>
<dbReference type="AlphaFoldDB" id="A0A8H5J8M6"/>
<dbReference type="Proteomes" id="UP000582016">
    <property type="component" value="Unassembled WGS sequence"/>
</dbReference>
<comment type="caution">
    <text evidence="1">The sequence shown here is derived from an EMBL/GenBank/DDBJ whole genome shotgun (WGS) entry which is preliminary data.</text>
</comment>
<dbReference type="EMBL" id="JAAOAQ010000387">
    <property type="protein sequence ID" value="KAF5550377.1"/>
    <property type="molecule type" value="Genomic_DNA"/>
</dbReference>
<dbReference type="OrthoDB" id="415825at2759"/>
<gene>
    <name evidence="1" type="ORF">FPHYL_9397</name>
</gene>
<organism evidence="1 2">
    <name type="scientific">Fusarium phyllophilum</name>
    <dbReference type="NCBI Taxonomy" id="47803"/>
    <lineage>
        <taxon>Eukaryota</taxon>
        <taxon>Fungi</taxon>
        <taxon>Dikarya</taxon>
        <taxon>Ascomycota</taxon>
        <taxon>Pezizomycotina</taxon>
        <taxon>Sordariomycetes</taxon>
        <taxon>Hypocreomycetidae</taxon>
        <taxon>Hypocreales</taxon>
        <taxon>Nectriaceae</taxon>
        <taxon>Fusarium</taxon>
        <taxon>Fusarium fujikuroi species complex</taxon>
    </lineage>
</organism>